<dbReference type="InterPro" id="IPR011032">
    <property type="entry name" value="GroES-like_sf"/>
</dbReference>
<sequence length="346" mass="38686">MAPVKNGRHLFKEIASGFPEPGKTTAYDETQTIDLEKVPLKGGMLVKILYISIDPYLRFRMRDPKEEKNFPLFKIGEPIDSHAVGRILRSENTKYKAGDHVYGRLPQEQYTILAKDADVTVIQNEENIPWSLYVGVAGMPGQTAYVGWRHFAKSKKGDTVFVTTAAGPVGATVVQIAKAEGLRVIASAGSKEKVDFVKSLGADVVFNYKEEDTRKVLQREGPIDIYWDHVGGEILDAVLENTSLGATIIVRPSLTYSIPSNLTCRPVYRHSLIFERDITIYGFRVHVIMSPEDRDSFYKEIPKAIASGRMRYREQVTKGLENAPQVLLDVQLGKNEGKSVIEVARE</sequence>
<evidence type="ECO:0000256" key="1">
    <source>
        <dbReference type="ARBA" id="ARBA00023002"/>
    </source>
</evidence>
<comment type="caution">
    <text evidence="3">The sequence shown here is derived from an EMBL/GenBank/DDBJ whole genome shotgun (WGS) entry which is preliminary data.</text>
</comment>
<gene>
    <name evidence="3" type="ORF">EIP91_010258</name>
</gene>
<dbReference type="PANTHER" id="PTHR43205">
    <property type="entry name" value="PROSTAGLANDIN REDUCTASE"/>
    <property type="match status" value="1"/>
</dbReference>
<dbReference type="Gene3D" id="3.40.50.720">
    <property type="entry name" value="NAD(P)-binding Rossmann-like Domain"/>
    <property type="match status" value="1"/>
</dbReference>
<organism evidence="3 4">
    <name type="scientific">Steccherinum ochraceum</name>
    <dbReference type="NCBI Taxonomy" id="92696"/>
    <lineage>
        <taxon>Eukaryota</taxon>
        <taxon>Fungi</taxon>
        <taxon>Dikarya</taxon>
        <taxon>Basidiomycota</taxon>
        <taxon>Agaricomycotina</taxon>
        <taxon>Agaricomycetes</taxon>
        <taxon>Polyporales</taxon>
        <taxon>Steccherinaceae</taxon>
        <taxon>Steccherinum</taxon>
    </lineage>
</organism>
<reference evidence="3 4" key="1">
    <citation type="submission" date="2018-11" db="EMBL/GenBank/DDBJ databases">
        <title>Genome assembly of Steccherinum ochraceum LE-BIN_3174, the white-rot fungus of the Steccherinaceae family (The Residual Polyporoid clade, Polyporales, Basidiomycota).</title>
        <authorList>
            <person name="Fedorova T.V."/>
            <person name="Glazunova O.A."/>
            <person name="Landesman E.O."/>
            <person name="Moiseenko K.V."/>
            <person name="Psurtseva N.V."/>
            <person name="Savinova O.S."/>
            <person name="Shakhova N.V."/>
            <person name="Tyazhelova T.V."/>
            <person name="Vasina D.V."/>
        </authorList>
    </citation>
    <scope>NUCLEOTIDE SEQUENCE [LARGE SCALE GENOMIC DNA]</scope>
    <source>
        <strain evidence="3 4">LE-BIN_3174</strain>
    </source>
</reference>
<dbReference type="OrthoDB" id="809632at2759"/>
<evidence type="ECO:0000313" key="3">
    <source>
        <dbReference type="EMBL" id="TCD60377.1"/>
    </source>
</evidence>
<dbReference type="InterPro" id="IPR020843">
    <property type="entry name" value="ER"/>
</dbReference>
<dbReference type="AlphaFoldDB" id="A0A4V6N703"/>
<dbReference type="GO" id="GO:0016628">
    <property type="term" value="F:oxidoreductase activity, acting on the CH-CH group of donors, NAD or NADP as acceptor"/>
    <property type="evidence" value="ECO:0007669"/>
    <property type="project" value="InterPro"/>
</dbReference>
<evidence type="ECO:0000313" key="4">
    <source>
        <dbReference type="Proteomes" id="UP000292702"/>
    </source>
</evidence>
<dbReference type="EMBL" id="RWJN01000608">
    <property type="protein sequence ID" value="TCD60377.1"/>
    <property type="molecule type" value="Genomic_DNA"/>
</dbReference>
<dbReference type="InterPro" id="IPR013149">
    <property type="entry name" value="ADH-like_C"/>
</dbReference>
<dbReference type="SUPFAM" id="SSF51735">
    <property type="entry name" value="NAD(P)-binding Rossmann-fold domains"/>
    <property type="match status" value="1"/>
</dbReference>
<dbReference type="Gene3D" id="3.90.180.10">
    <property type="entry name" value="Medium-chain alcohol dehydrogenases, catalytic domain"/>
    <property type="match status" value="1"/>
</dbReference>
<proteinExistence type="predicted"/>
<keyword evidence="1" id="KW-0560">Oxidoreductase</keyword>
<feature type="domain" description="Enoyl reductase (ER)" evidence="2">
    <location>
        <begin position="25"/>
        <end position="341"/>
    </location>
</feature>
<protein>
    <recommendedName>
        <fullName evidence="2">Enoyl reductase (ER) domain-containing protein</fullName>
    </recommendedName>
</protein>
<dbReference type="InterPro" id="IPR045010">
    <property type="entry name" value="MDR_fam"/>
</dbReference>
<dbReference type="SUPFAM" id="SSF50129">
    <property type="entry name" value="GroES-like"/>
    <property type="match status" value="1"/>
</dbReference>
<name>A0A4V6N703_9APHY</name>
<accession>A0A4V6N703</accession>
<dbReference type="CDD" id="cd05288">
    <property type="entry name" value="PGDH"/>
    <property type="match status" value="1"/>
</dbReference>
<dbReference type="Pfam" id="PF16884">
    <property type="entry name" value="ADH_N_2"/>
    <property type="match status" value="1"/>
</dbReference>
<dbReference type="SMART" id="SM00829">
    <property type="entry name" value="PKS_ER"/>
    <property type="match status" value="1"/>
</dbReference>
<dbReference type="Pfam" id="PF00107">
    <property type="entry name" value="ADH_zinc_N"/>
    <property type="match status" value="1"/>
</dbReference>
<dbReference type="Proteomes" id="UP000292702">
    <property type="component" value="Unassembled WGS sequence"/>
</dbReference>
<dbReference type="InterPro" id="IPR041694">
    <property type="entry name" value="ADH_N_2"/>
</dbReference>
<dbReference type="InterPro" id="IPR036291">
    <property type="entry name" value="NAD(P)-bd_dom_sf"/>
</dbReference>
<evidence type="ECO:0000259" key="2">
    <source>
        <dbReference type="SMART" id="SM00829"/>
    </source>
</evidence>
<dbReference type="PANTHER" id="PTHR43205:SF7">
    <property type="entry name" value="PROSTAGLANDIN REDUCTASE 1"/>
    <property type="match status" value="1"/>
</dbReference>
<keyword evidence="4" id="KW-1185">Reference proteome</keyword>